<evidence type="ECO:0000313" key="2">
    <source>
        <dbReference type="EMBL" id="KPV50995.1"/>
    </source>
</evidence>
<organism evidence="2 3">
    <name type="scientific">Kouleothrix aurantiaca</name>
    <dbReference type="NCBI Taxonomy" id="186479"/>
    <lineage>
        <taxon>Bacteria</taxon>
        <taxon>Bacillati</taxon>
        <taxon>Chloroflexota</taxon>
        <taxon>Chloroflexia</taxon>
        <taxon>Chloroflexales</taxon>
        <taxon>Roseiflexineae</taxon>
        <taxon>Roseiflexaceae</taxon>
        <taxon>Kouleothrix</taxon>
    </lineage>
</organism>
<name>A0A0P9DDU1_9CHLR</name>
<accession>A0A0P9DDU1</accession>
<comment type="caution">
    <text evidence="2">The sequence shown here is derived from an EMBL/GenBank/DDBJ whole genome shotgun (WGS) entry which is preliminary data.</text>
</comment>
<keyword evidence="3" id="KW-1185">Reference proteome</keyword>
<dbReference type="Gene3D" id="3.30.420.10">
    <property type="entry name" value="Ribonuclease H-like superfamily/Ribonuclease H"/>
    <property type="match status" value="1"/>
</dbReference>
<dbReference type="AlphaFoldDB" id="A0A0P9DDU1"/>
<evidence type="ECO:0000313" key="3">
    <source>
        <dbReference type="Proteomes" id="UP000050509"/>
    </source>
</evidence>
<dbReference type="InterPro" id="IPR036397">
    <property type="entry name" value="RNaseH_sf"/>
</dbReference>
<dbReference type="InterPro" id="IPR038717">
    <property type="entry name" value="Tc1-like_DDE_dom"/>
</dbReference>
<proteinExistence type="predicted"/>
<dbReference type="Proteomes" id="UP000050509">
    <property type="component" value="Unassembled WGS sequence"/>
</dbReference>
<dbReference type="Pfam" id="PF13358">
    <property type="entry name" value="DDE_3"/>
    <property type="match status" value="1"/>
</dbReference>
<dbReference type="EMBL" id="LJCR01001122">
    <property type="protein sequence ID" value="KPV50995.1"/>
    <property type="molecule type" value="Genomic_DNA"/>
</dbReference>
<dbReference type="PATRIC" id="fig|186479.3.peg.562"/>
<dbReference type="GO" id="GO:0003676">
    <property type="term" value="F:nucleic acid binding"/>
    <property type="evidence" value="ECO:0007669"/>
    <property type="project" value="InterPro"/>
</dbReference>
<evidence type="ECO:0000259" key="1">
    <source>
        <dbReference type="Pfam" id="PF13358"/>
    </source>
</evidence>
<protein>
    <submittedName>
        <fullName evidence="2">Transposase</fullName>
    </submittedName>
</protein>
<gene>
    <name evidence="2" type="ORF">SE17_23755</name>
</gene>
<sequence length="105" mass="12196">MQEFAASVGCGRDKQIVLVEDNAGWHTSQKVVVPEGLHRERLPPYSPELQPAERLWPLTNEALVNQHFADLTTLSEVQAERCRTIQHLREQIRSRTNFHWWPQNA</sequence>
<feature type="domain" description="Tc1-like transposase DDE" evidence="1">
    <location>
        <begin position="13"/>
        <end position="74"/>
    </location>
</feature>
<reference evidence="2 3" key="1">
    <citation type="submission" date="2015-09" db="EMBL/GenBank/DDBJ databases">
        <title>Draft genome sequence of Kouleothrix aurantiaca JCM 19913.</title>
        <authorList>
            <person name="Hemp J."/>
        </authorList>
    </citation>
    <scope>NUCLEOTIDE SEQUENCE [LARGE SCALE GENOMIC DNA]</scope>
    <source>
        <strain evidence="2 3">COM-B</strain>
    </source>
</reference>